<dbReference type="Proteomes" id="UP001172083">
    <property type="component" value="Unassembled WGS sequence"/>
</dbReference>
<name>A0ABT8L5A3_9BACT</name>
<sequence length="732" mass="75517">MHPPGIKKSFALKLLAIAVAIASCQKEGDKDIPAGIDTGTKLLIEEYILPESETKTYPAGYEIVADNGMRIDGDIVCDGDFTLTSSNGDIVIGGKITHLDQPKVNGDKSGRISLRTAAEKADDGFSRTITAQNGNIILRKGATIFSGRGQHATTESLSNYAGLYEGKGGGNGGLIILNAPQGKIILPDLGDTVVRFRDEVFVLGNGGNGAGVEIIPNLVNGEAGIVEVRGGLGGNSGKLIIDAQEIVGLPSPQDMENQPDYIYGGEGGHGGHVSWKNAGVDIEYSNLVKVLFHGGDGGEGAVLGGYGGYVEFSSAFESSIKIGKPMPLVNGYGGHGGDVFGSPIPLTEVQAGNGGEYTVDGFPGWDGGVDENGDIYRDGGIGGSVVGQGGNGGDIQQDVMAFLGFAGEGGNSDQSRETWPELLGRDLTFLSSAFGVVGGEGGKGYSDCEGCPGGNGGGNGGATAIGGDGGSVLGNVIMGYGGNGGDTWAVLYRAPGNGGDGNPAGLGGNCVLPVEPSPGKGGSGNSFNGEDGEHLGAALGNNYTVFDGALCGEDLECEDQGEDPTISCLAVDAQATYYHKQLYAISEDRALYSELTVYQTVLERNQINTSPSKFHYTISGVLYGRERDGEGRPIATSVNFSGPDDSPDFKEYNSMIRGVMRQASRMDCSGEGTLLLPGDYNVINCPHIEGTVCEEFQVTGCLSFLTEDVTIQPGTHCCIPPGHSDYTVCSGG</sequence>
<dbReference type="PROSITE" id="PS51257">
    <property type="entry name" value="PROKAR_LIPOPROTEIN"/>
    <property type="match status" value="1"/>
</dbReference>
<dbReference type="EMBL" id="JAUJEB010000001">
    <property type="protein sequence ID" value="MDN5212922.1"/>
    <property type="molecule type" value="Genomic_DNA"/>
</dbReference>
<evidence type="ECO:0000313" key="2">
    <source>
        <dbReference type="Proteomes" id="UP001172083"/>
    </source>
</evidence>
<protein>
    <recommendedName>
        <fullName evidence="3">Lipoprotein</fullName>
    </recommendedName>
</protein>
<reference evidence="1" key="1">
    <citation type="submission" date="2023-06" db="EMBL/GenBank/DDBJ databases">
        <title>Genomic of Agaribacillus aureum.</title>
        <authorList>
            <person name="Wang G."/>
        </authorList>
    </citation>
    <scope>NUCLEOTIDE SEQUENCE</scope>
    <source>
        <strain evidence="1">BMA12</strain>
    </source>
</reference>
<proteinExistence type="predicted"/>
<dbReference type="RefSeq" id="WP_346758239.1">
    <property type="nucleotide sequence ID" value="NZ_JAUJEB010000001.1"/>
</dbReference>
<evidence type="ECO:0000313" key="1">
    <source>
        <dbReference type="EMBL" id="MDN5212922.1"/>
    </source>
</evidence>
<evidence type="ECO:0008006" key="3">
    <source>
        <dbReference type="Google" id="ProtNLM"/>
    </source>
</evidence>
<keyword evidence="2" id="KW-1185">Reference proteome</keyword>
<accession>A0ABT8L5A3</accession>
<gene>
    <name evidence="1" type="ORF">QQ020_12725</name>
</gene>
<comment type="caution">
    <text evidence="1">The sequence shown here is derived from an EMBL/GenBank/DDBJ whole genome shotgun (WGS) entry which is preliminary data.</text>
</comment>
<organism evidence="1 2">
    <name type="scientific">Agaribacillus aureus</name>
    <dbReference type="NCBI Taxonomy" id="3051825"/>
    <lineage>
        <taxon>Bacteria</taxon>
        <taxon>Pseudomonadati</taxon>
        <taxon>Bacteroidota</taxon>
        <taxon>Cytophagia</taxon>
        <taxon>Cytophagales</taxon>
        <taxon>Splendidivirgaceae</taxon>
        <taxon>Agaribacillus</taxon>
    </lineage>
</organism>